<dbReference type="AlphaFoldDB" id="A0A5E4PKW0"/>
<keyword evidence="2 4" id="KW-0560">Oxidoreductase</keyword>
<evidence type="ECO:0000256" key="1">
    <source>
        <dbReference type="ARBA" id="ARBA00001964"/>
    </source>
</evidence>
<comment type="function">
    <text evidence="4">The pyruvate dehydrogenase complex catalyzes the overall conversion of pyruvate to acetyl-CoA and CO(2). It contains multiple copies of three enzymatic components: pyruvate dehydrogenase (E1), dihydrolipoamide acetyltransferase (E2) and lipoamide dehydrogenase (E3).</text>
</comment>
<evidence type="ECO:0000256" key="3">
    <source>
        <dbReference type="ARBA" id="ARBA00023052"/>
    </source>
</evidence>
<feature type="domain" description="Dehydrogenase E1 component" evidence="5">
    <location>
        <begin position="39"/>
        <end position="317"/>
    </location>
</feature>
<dbReference type="EC" id="1.2.4.1" evidence="4"/>
<dbReference type="Pfam" id="PF00676">
    <property type="entry name" value="E1_dh"/>
    <property type="match status" value="1"/>
</dbReference>
<evidence type="ECO:0000256" key="4">
    <source>
        <dbReference type="RuleBase" id="RU366007"/>
    </source>
</evidence>
<dbReference type="Gene3D" id="3.40.50.970">
    <property type="match status" value="1"/>
</dbReference>
<dbReference type="CDD" id="cd02000">
    <property type="entry name" value="TPP_E1_PDC_ADC_BCADC"/>
    <property type="match status" value="1"/>
</dbReference>
<dbReference type="NCBIfam" id="TIGR03181">
    <property type="entry name" value="PDH_E1_alph_x"/>
    <property type="match status" value="1"/>
</dbReference>
<evidence type="ECO:0000256" key="2">
    <source>
        <dbReference type="ARBA" id="ARBA00023002"/>
    </source>
</evidence>
<dbReference type="EMBL" id="LR699120">
    <property type="protein sequence ID" value="VVC76963.1"/>
    <property type="molecule type" value="Genomic_DNA"/>
</dbReference>
<keyword evidence="4 6" id="KW-0670">Pyruvate</keyword>
<dbReference type="InterPro" id="IPR050771">
    <property type="entry name" value="Alpha-ketoacid_DH_E1_comp"/>
</dbReference>
<gene>
    <name evidence="6" type="primary">pdhA</name>
    <name evidence="6" type="ORF">AQUSIP_22900</name>
</gene>
<dbReference type="PANTHER" id="PTHR43380:SF1">
    <property type="entry name" value="2-OXOISOVALERATE DEHYDROGENASE SUBUNIT ALPHA, MITOCHONDRIAL"/>
    <property type="match status" value="1"/>
</dbReference>
<organism evidence="6 7">
    <name type="scientific">Aquicella siphonis</name>
    <dbReference type="NCBI Taxonomy" id="254247"/>
    <lineage>
        <taxon>Bacteria</taxon>
        <taxon>Pseudomonadati</taxon>
        <taxon>Pseudomonadota</taxon>
        <taxon>Gammaproteobacteria</taxon>
        <taxon>Legionellales</taxon>
        <taxon>Coxiellaceae</taxon>
        <taxon>Aquicella</taxon>
    </lineage>
</organism>
<comment type="cofactor">
    <cofactor evidence="1 4">
        <name>thiamine diphosphate</name>
        <dbReference type="ChEBI" id="CHEBI:58937"/>
    </cofactor>
</comment>
<comment type="subunit">
    <text evidence="4">Heterodimer of an alpha and a beta chain.</text>
</comment>
<dbReference type="InterPro" id="IPR001017">
    <property type="entry name" value="DH_E1"/>
</dbReference>
<dbReference type="InterPro" id="IPR029061">
    <property type="entry name" value="THDP-binding"/>
</dbReference>
<dbReference type="SUPFAM" id="SSF52518">
    <property type="entry name" value="Thiamin diphosphate-binding fold (THDP-binding)"/>
    <property type="match status" value="1"/>
</dbReference>
<protein>
    <recommendedName>
        <fullName evidence="4">Pyruvate dehydrogenase E1 component subunit alpha</fullName>
        <ecNumber evidence="4">1.2.4.1</ecNumber>
    </recommendedName>
</protein>
<evidence type="ECO:0000259" key="5">
    <source>
        <dbReference type="Pfam" id="PF00676"/>
    </source>
</evidence>
<dbReference type="PANTHER" id="PTHR43380">
    <property type="entry name" value="2-OXOISOVALERATE DEHYDROGENASE SUBUNIT ALPHA, MITOCHONDRIAL"/>
    <property type="match status" value="1"/>
</dbReference>
<evidence type="ECO:0000313" key="7">
    <source>
        <dbReference type="Proteomes" id="UP000324194"/>
    </source>
</evidence>
<dbReference type="GO" id="GO:0004739">
    <property type="term" value="F:pyruvate dehydrogenase (acetyl-transferring) activity"/>
    <property type="evidence" value="ECO:0007669"/>
    <property type="project" value="UniProtKB-UniRule"/>
</dbReference>
<dbReference type="RefSeq" id="WP_148340371.1">
    <property type="nucleotide sequence ID" value="NZ_LR699120.1"/>
</dbReference>
<dbReference type="Proteomes" id="UP000324194">
    <property type="component" value="Chromosome 2"/>
</dbReference>
<sequence length="357" mass="40256">MKIIDHFEIPYYQYLNEESQLADEAPEVARDTGTLQKLYKLMVLVRAMDTKAIALQRTGKLGTYPSTRGQEAVFVGVGNALAKDDIFVPYYRDMGTLIQRGVRLSQILQYWGGDERGNCYDSEDFPYSVPIGSQTLHAAGAAYAVKFRKENRAVLSLFGDGATSQGDFYEAINVAGAWKLPIVFVVCNNQWAISVPREVQTAAHTIAQKAIAAGFSGEQVDGNDIIAVQHRTVEALKSARERGEPRLLEMVCYRQHDHTTADDASRYEPKSLREQEWKKEPVARLRRYLEQLKAWSEQQEEMLQAECAAEVDKAVNEYLSVTPQPLASMFDYLYARLPEAYAAQREMLKDLENVVHG</sequence>
<evidence type="ECO:0000313" key="6">
    <source>
        <dbReference type="EMBL" id="VVC76963.1"/>
    </source>
</evidence>
<name>A0A5E4PKW0_9COXI</name>
<dbReference type="KEGG" id="asip:AQUSIP_22900"/>
<keyword evidence="3 4" id="KW-0786">Thiamine pyrophosphate</keyword>
<keyword evidence="7" id="KW-1185">Reference proteome</keyword>
<proteinExistence type="predicted"/>
<comment type="catalytic activity">
    <reaction evidence="4">
        <text>N(6)-[(R)-lipoyl]-L-lysyl-[protein] + pyruvate + H(+) = N(6)-[(R)-S(8)-acetyldihydrolipoyl]-L-lysyl-[protein] + CO2</text>
        <dbReference type="Rhea" id="RHEA:19189"/>
        <dbReference type="Rhea" id="RHEA-COMP:10474"/>
        <dbReference type="Rhea" id="RHEA-COMP:10478"/>
        <dbReference type="ChEBI" id="CHEBI:15361"/>
        <dbReference type="ChEBI" id="CHEBI:15378"/>
        <dbReference type="ChEBI" id="CHEBI:16526"/>
        <dbReference type="ChEBI" id="CHEBI:83099"/>
        <dbReference type="ChEBI" id="CHEBI:83111"/>
        <dbReference type="EC" id="1.2.4.1"/>
    </reaction>
</comment>
<accession>A0A5E4PKW0</accession>
<dbReference type="OrthoDB" id="9766715at2"/>
<dbReference type="GO" id="GO:0009083">
    <property type="term" value="P:branched-chain amino acid catabolic process"/>
    <property type="evidence" value="ECO:0007669"/>
    <property type="project" value="TreeGrafter"/>
</dbReference>
<dbReference type="InterPro" id="IPR017596">
    <property type="entry name" value="PdhA/BkdA"/>
</dbReference>
<reference evidence="6 7" key="1">
    <citation type="submission" date="2019-08" db="EMBL/GenBank/DDBJ databases">
        <authorList>
            <person name="Guy L."/>
        </authorList>
    </citation>
    <scope>NUCLEOTIDE SEQUENCE [LARGE SCALE GENOMIC DNA]</scope>
    <source>
        <strain evidence="6 7">SGT-108</strain>
    </source>
</reference>